<evidence type="ECO:0000256" key="3">
    <source>
        <dbReference type="ARBA" id="ARBA00022679"/>
    </source>
</evidence>
<evidence type="ECO:0000256" key="4">
    <source>
        <dbReference type="ARBA" id="ARBA00023315"/>
    </source>
</evidence>
<dbReference type="PANTHER" id="PTHR43420">
    <property type="entry name" value="ACETYLTRANSFERASE"/>
    <property type="match status" value="1"/>
</dbReference>
<dbReference type="PROSITE" id="PS51186">
    <property type="entry name" value="GNAT"/>
    <property type="match status" value="1"/>
</dbReference>
<dbReference type="HAMAP" id="MF_02210">
    <property type="entry name" value="RimI"/>
    <property type="match status" value="1"/>
</dbReference>
<evidence type="ECO:0000313" key="6">
    <source>
        <dbReference type="EMBL" id="VAW85474.1"/>
    </source>
</evidence>
<feature type="domain" description="N-acetyltransferase" evidence="5">
    <location>
        <begin position="10"/>
        <end position="156"/>
    </location>
</feature>
<dbReference type="AlphaFoldDB" id="A0A3B0ZVJ3"/>
<dbReference type="CDD" id="cd04301">
    <property type="entry name" value="NAT_SF"/>
    <property type="match status" value="1"/>
</dbReference>
<name>A0A3B0ZVJ3_9ZZZZ</name>
<dbReference type="PANTHER" id="PTHR43420:SF51">
    <property type="entry name" value="PEPTIDYL-LYSINE N-ACETYLTRANSFERASE YIAC"/>
    <property type="match status" value="1"/>
</dbReference>
<dbReference type="InterPro" id="IPR043690">
    <property type="entry name" value="RimI"/>
</dbReference>
<dbReference type="Gene3D" id="3.40.630.30">
    <property type="match status" value="1"/>
</dbReference>
<dbReference type="EMBL" id="UOFO01000073">
    <property type="protein sequence ID" value="VAW85474.1"/>
    <property type="molecule type" value="Genomic_DNA"/>
</dbReference>
<evidence type="ECO:0000256" key="1">
    <source>
        <dbReference type="ARBA" id="ARBA00005395"/>
    </source>
</evidence>
<keyword evidence="2" id="KW-0963">Cytoplasm</keyword>
<dbReference type="InterPro" id="IPR016181">
    <property type="entry name" value="Acyl_CoA_acyltransferase"/>
</dbReference>
<proteinExistence type="inferred from homology"/>
<dbReference type="EC" id="2.3.1.-" evidence="6"/>
<dbReference type="InterPro" id="IPR006464">
    <property type="entry name" value="AcTrfase_RimI/Ard1"/>
</dbReference>
<dbReference type="NCBIfam" id="TIGR01575">
    <property type="entry name" value="rimI"/>
    <property type="match status" value="1"/>
</dbReference>
<organism evidence="6">
    <name type="scientific">hydrothermal vent metagenome</name>
    <dbReference type="NCBI Taxonomy" id="652676"/>
    <lineage>
        <taxon>unclassified sequences</taxon>
        <taxon>metagenomes</taxon>
        <taxon>ecological metagenomes</taxon>
    </lineage>
</organism>
<dbReference type="Pfam" id="PF00583">
    <property type="entry name" value="Acetyltransf_1"/>
    <property type="match status" value="1"/>
</dbReference>
<evidence type="ECO:0000259" key="5">
    <source>
        <dbReference type="PROSITE" id="PS51186"/>
    </source>
</evidence>
<keyword evidence="4 6" id="KW-0012">Acyltransferase</keyword>
<protein>
    <submittedName>
        <fullName evidence="6">Ribosomal-protein-S18p-alanine acetyltransferase</fullName>
        <ecNumber evidence="6">2.3.1.-</ecNumber>
    </submittedName>
</protein>
<comment type="similarity">
    <text evidence="1">Belongs to the acetyltransferase family. RimI subfamily.</text>
</comment>
<evidence type="ECO:0000256" key="2">
    <source>
        <dbReference type="ARBA" id="ARBA00022490"/>
    </source>
</evidence>
<dbReference type="SUPFAM" id="SSF55729">
    <property type="entry name" value="Acyl-CoA N-acyltransferases (Nat)"/>
    <property type="match status" value="1"/>
</dbReference>
<reference evidence="6" key="1">
    <citation type="submission" date="2018-06" db="EMBL/GenBank/DDBJ databases">
        <authorList>
            <person name="Zhirakovskaya E."/>
        </authorList>
    </citation>
    <scope>NUCLEOTIDE SEQUENCE</scope>
</reference>
<keyword evidence="3 6" id="KW-0808">Transferase</keyword>
<dbReference type="GO" id="GO:0008080">
    <property type="term" value="F:N-acetyltransferase activity"/>
    <property type="evidence" value="ECO:0007669"/>
    <property type="project" value="InterPro"/>
</dbReference>
<dbReference type="InterPro" id="IPR000182">
    <property type="entry name" value="GNAT_dom"/>
</dbReference>
<gene>
    <name evidence="6" type="ORF">MNBD_GAMMA16-1914</name>
</gene>
<accession>A0A3B0ZVJ3</accession>
<sequence>MTKPILARSHSLRVMTPTDLDEIYVLEQASYPYPWTFGILKDCLKVGYLGRILENYNKEIDAYSIMSSGGGEAHILNLCVRAELRGRGLGRYLLHTLLDDAKTLKADTVLLEVRSSNKAAITLYESTGFNELDVRHNYYPAKKGREDAIIFAKYIRLEKTS</sequence>
<dbReference type="InterPro" id="IPR050680">
    <property type="entry name" value="YpeA/RimI_acetyltransf"/>
</dbReference>